<evidence type="ECO:0000256" key="6">
    <source>
        <dbReference type="ARBA" id="ARBA00022989"/>
    </source>
</evidence>
<evidence type="ECO:0000256" key="4">
    <source>
        <dbReference type="ARBA" id="ARBA00022475"/>
    </source>
</evidence>
<feature type="transmembrane region" description="Helical" evidence="8">
    <location>
        <begin position="187"/>
        <end position="210"/>
    </location>
</feature>
<dbReference type="PANTHER" id="PTHR30047:SF7">
    <property type="entry name" value="HIGH-AFFINITY CHOLINE TRANSPORT PROTEIN"/>
    <property type="match status" value="1"/>
</dbReference>
<dbReference type="PANTHER" id="PTHR30047">
    <property type="entry name" value="HIGH-AFFINITY CHOLINE TRANSPORT PROTEIN-RELATED"/>
    <property type="match status" value="1"/>
</dbReference>
<evidence type="ECO:0000256" key="3">
    <source>
        <dbReference type="ARBA" id="ARBA00022448"/>
    </source>
</evidence>
<protein>
    <recommendedName>
        <fullName evidence="11">Glycine betaine transporter</fullName>
    </recommendedName>
</protein>
<feature type="transmembrane region" description="Helical" evidence="8">
    <location>
        <begin position="345"/>
        <end position="363"/>
    </location>
</feature>
<dbReference type="GO" id="GO:0022857">
    <property type="term" value="F:transmembrane transporter activity"/>
    <property type="evidence" value="ECO:0007669"/>
    <property type="project" value="InterPro"/>
</dbReference>
<keyword evidence="4" id="KW-1003">Cell membrane</keyword>
<reference evidence="9 10" key="1">
    <citation type="journal article" date="2014" name="Int. J. Syst. Evol. Microbiol.">
        <title>Complete genome sequence of Corynebacterium casei LMG S-19264T (=DSM 44701T), isolated from a smear-ripened cheese.</title>
        <authorList>
            <consortium name="US DOE Joint Genome Institute (JGI-PGF)"/>
            <person name="Walter F."/>
            <person name="Albersmeier A."/>
            <person name="Kalinowski J."/>
            <person name="Ruckert C."/>
        </authorList>
    </citation>
    <scope>NUCLEOTIDE SEQUENCE [LARGE SCALE GENOMIC DNA]</scope>
    <source>
        <strain evidence="9 10">NBRC 112785</strain>
    </source>
</reference>
<feature type="transmembrane region" description="Helical" evidence="8">
    <location>
        <begin position="401"/>
        <end position="426"/>
    </location>
</feature>
<feature type="transmembrane region" description="Helical" evidence="8">
    <location>
        <begin position="143"/>
        <end position="166"/>
    </location>
</feature>
<evidence type="ECO:0000256" key="8">
    <source>
        <dbReference type="SAM" id="Phobius"/>
    </source>
</evidence>
<comment type="subcellular location">
    <subcellularLocation>
        <location evidence="1">Cell membrane</location>
        <topology evidence="1">Multi-pass membrane protein</topology>
    </subcellularLocation>
</comment>
<dbReference type="GO" id="GO:0005886">
    <property type="term" value="C:plasma membrane"/>
    <property type="evidence" value="ECO:0007669"/>
    <property type="project" value="UniProtKB-SubCell"/>
</dbReference>
<feature type="transmembrane region" description="Helical" evidence="8">
    <location>
        <begin position="463"/>
        <end position="483"/>
    </location>
</feature>
<dbReference type="InterPro" id="IPR000060">
    <property type="entry name" value="BCCT_transptr"/>
</dbReference>
<feature type="transmembrane region" description="Helical" evidence="8">
    <location>
        <begin position="53"/>
        <end position="74"/>
    </location>
</feature>
<keyword evidence="5 8" id="KW-0812">Transmembrane</keyword>
<dbReference type="RefSeq" id="WP_348524025.1">
    <property type="nucleotide sequence ID" value="NZ_BSPO01000002.1"/>
</dbReference>
<evidence type="ECO:0000256" key="7">
    <source>
        <dbReference type="ARBA" id="ARBA00023136"/>
    </source>
</evidence>
<feature type="transmembrane region" description="Helical" evidence="8">
    <location>
        <begin position="438"/>
        <end position="457"/>
    </location>
</feature>
<sequence>MRPSFLTSAHADNSLLPRLVRFIVLAGFMALLISYPEYSILLMSQAIQWALDTFGLALLCLSSGIIIVCSAIAVSPLGRIKLGGEGAQPEFGLFSWLAMLFAAGMGSGLIFWGVAEPISHFANPPAFVADSQDLKDTALALTYFHWGLHAWAIYALAGLAVAWFGFNRGRELRISASFSGKPRPGAWVILDWLAIIAILFGVAGTFANTIALVQTGVEQSTSITFEDSAFRYGLLVLIGLLFMASSLTGLNRGIKYVSQFNLILMITLALVVLMLSGSLNSLWIALTSSVEYLKLLPQVSFSIAPESKQWSIGWTVIYLVWWVAWAPFVGPFIARISKGRTVRQFLACAIVVPTVASILWFSIFGGNALIGGATAAISDAVSQDYTQGLFLFFDGFPLTQVLSFAAIILLITFVITSADSAVLVCGLLEGENHLLNKLLWGLLLLALSMALVGINDVDLNKQIAIAGALPFTLVLVGQLIMMLKDMVTQVNSR</sequence>
<feature type="transmembrane region" description="Helical" evidence="8">
    <location>
        <begin position="262"/>
        <end position="286"/>
    </location>
</feature>
<dbReference type="Proteomes" id="UP001157439">
    <property type="component" value="Unassembled WGS sequence"/>
</dbReference>
<organism evidence="9 10">
    <name type="scientific">Paraferrimonas haliotis</name>
    <dbReference type="NCBI Taxonomy" id="2013866"/>
    <lineage>
        <taxon>Bacteria</taxon>
        <taxon>Pseudomonadati</taxon>
        <taxon>Pseudomonadota</taxon>
        <taxon>Gammaproteobacteria</taxon>
        <taxon>Alteromonadales</taxon>
        <taxon>Ferrimonadaceae</taxon>
        <taxon>Paraferrimonas</taxon>
    </lineage>
</organism>
<feature type="transmembrane region" description="Helical" evidence="8">
    <location>
        <begin position="94"/>
        <end position="115"/>
    </location>
</feature>
<feature type="transmembrane region" description="Helical" evidence="8">
    <location>
        <begin position="312"/>
        <end position="333"/>
    </location>
</feature>
<dbReference type="AlphaFoldDB" id="A0AA37WYG2"/>
<proteinExistence type="inferred from homology"/>
<keyword evidence="7 8" id="KW-0472">Membrane</keyword>
<evidence type="ECO:0000313" key="10">
    <source>
        <dbReference type="Proteomes" id="UP001157439"/>
    </source>
</evidence>
<dbReference type="EMBL" id="BSPO01000002">
    <property type="protein sequence ID" value="GLS83046.1"/>
    <property type="molecule type" value="Genomic_DNA"/>
</dbReference>
<keyword evidence="10" id="KW-1185">Reference proteome</keyword>
<evidence type="ECO:0000256" key="2">
    <source>
        <dbReference type="ARBA" id="ARBA00005658"/>
    </source>
</evidence>
<name>A0AA37WYG2_9GAMM</name>
<keyword evidence="6 8" id="KW-1133">Transmembrane helix</keyword>
<feature type="transmembrane region" description="Helical" evidence="8">
    <location>
        <begin position="20"/>
        <end position="41"/>
    </location>
</feature>
<evidence type="ECO:0000256" key="1">
    <source>
        <dbReference type="ARBA" id="ARBA00004651"/>
    </source>
</evidence>
<evidence type="ECO:0008006" key="11">
    <source>
        <dbReference type="Google" id="ProtNLM"/>
    </source>
</evidence>
<evidence type="ECO:0000256" key="5">
    <source>
        <dbReference type="ARBA" id="ARBA00022692"/>
    </source>
</evidence>
<dbReference type="Pfam" id="PF02028">
    <property type="entry name" value="BCCT"/>
    <property type="match status" value="1"/>
</dbReference>
<evidence type="ECO:0000313" key="9">
    <source>
        <dbReference type="EMBL" id="GLS83046.1"/>
    </source>
</evidence>
<comment type="caution">
    <text evidence="9">The sequence shown here is derived from an EMBL/GenBank/DDBJ whole genome shotgun (WGS) entry which is preliminary data.</text>
</comment>
<feature type="transmembrane region" description="Helical" evidence="8">
    <location>
        <begin position="230"/>
        <end position="250"/>
    </location>
</feature>
<comment type="similarity">
    <text evidence="2">Belongs to the BCCT transporter (TC 2.A.15) family.</text>
</comment>
<gene>
    <name evidence="9" type="ORF">GCM10007894_10230</name>
</gene>
<keyword evidence="3" id="KW-0813">Transport</keyword>
<accession>A0AA37WYG2</accession>